<accession>A0A0W0YE81</accession>
<dbReference type="STRING" id="28087.Lsai_2510"/>
<dbReference type="Proteomes" id="UP000054621">
    <property type="component" value="Unassembled WGS sequence"/>
</dbReference>
<reference evidence="1 2" key="1">
    <citation type="submission" date="2015-11" db="EMBL/GenBank/DDBJ databases">
        <title>Genomic analysis of 38 Legionella species identifies large and diverse effector repertoires.</title>
        <authorList>
            <person name="Burstein D."/>
            <person name="Amaro F."/>
            <person name="Zusman T."/>
            <person name="Lifshitz Z."/>
            <person name="Cohen O."/>
            <person name="Gilbert J.A."/>
            <person name="Pupko T."/>
            <person name="Shuman H.A."/>
            <person name="Segal G."/>
        </authorList>
    </citation>
    <scope>NUCLEOTIDE SEQUENCE [LARGE SCALE GENOMIC DNA]</scope>
    <source>
        <strain evidence="1 2">Mt.St.Helens-4</strain>
    </source>
</reference>
<gene>
    <name evidence="1" type="ORF">Lsai_2510</name>
</gene>
<name>A0A0W0YE81_9GAMM</name>
<dbReference type="EMBL" id="LNYV01000036">
    <property type="protein sequence ID" value="KTD54918.1"/>
    <property type="molecule type" value="Genomic_DNA"/>
</dbReference>
<evidence type="ECO:0000313" key="1">
    <source>
        <dbReference type="EMBL" id="KTD54918.1"/>
    </source>
</evidence>
<dbReference type="AlphaFoldDB" id="A0A0W0YE81"/>
<comment type="caution">
    <text evidence="1">The sequence shown here is derived from an EMBL/GenBank/DDBJ whole genome shotgun (WGS) entry which is preliminary data.</text>
</comment>
<dbReference type="RefSeq" id="WP_155833966.1">
    <property type="nucleotide sequence ID" value="NZ_CAAAJE010000008.1"/>
</dbReference>
<proteinExistence type="predicted"/>
<organism evidence="1 2">
    <name type="scientific">Legionella sainthelensi</name>
    <dbReference type="NCBI Taxonomy" id="28087"/>
    <lineage>
        <taxon>Bacteria</taxon>
        <taxon>Pseudomonadati</taxon>
        <taxon>Pseudomonadota</taxon>
        <taxon>Gammaproteobacteria</taxon>
        <taxon>Legionellales</taxon>
        <taxon>Legionellaceae</taxon>
        <taxon>Legionella</taxon>
    </lineage>
</organism>
<evidence type="ECO:0000313" key="2">
    <source>
        <dbReference type="Proteomes" id="UP000054621"/>
    </source>
</evidence>
<protein>
    <submittedName>
        <fullName evidence="1">Uncharacterized protein</fullName>
    </submittedName>
</protein>
<dbReference type="PATRIC" id="fig|28087.4.peg.2702"/>
<sequence>MKLNDHEEVITPKLPRKIASDVKVFIVCLANYRVIPGKLAECLIRWLGLRHE</sequence>